<dbReference type="eggNOG" id="COG1396">
    <property type="taxonomic scope" value="Bacteria"/>
</dbReference>
<dbReference type="OrthoDB" id="9812960at2"/>
<gene>
    <name evidence="3" type="ORF">BA70_18660</name>
</gene>
<dbReference type="GO" id="GO:0003677">
    <property type="term" value="F:DNA binding"/>
    <property type="evidence" value="ECO:0007669"/>
    <property type="project" value="UniProtKB-KW"/>
</dbReference>
<sequence length="144" mass="16561">MDYKKNEIIGINLNRLRNKQKPKLSIRRLAEEVGLSNGYLSKLETGKIKGPSLEAMMKLSDFFNVDLSFFITDPRYIDNKGKDVETNQVYVNELTLDTIKNINIIDDDGNPLTDDERNFMLDALKKYRASKVKFFTSNISSNDD</sequence>
<name>A0A081LBH7_9BACI</name>
<evidence type="ECO:0000259" key="2">
    <source>
        <dbReference type="PROSITE" id="PS50943"/>
    </source>
</evidence>
<dbReference type="Pfam" id="PF01381">
    <property type="entry name" value="HTH_3"/>
    <property type="match status" value="1"/>
</dbReference>
<evidence type="ECO:0000256" key="1">
    <source>
        <dbReference type="ARBA" id="ARBA00023125"/>
    </source>
</evidence>
<dbReference type="RefSeq" id="WP_034320826.1">
    <property type="nucleotide sequence ID" value="NZ_JOTP01000008.1"/>
</dbReference>
<protein>
    <recommendedName>
        <fullName evidence="2">HTH cro/C1-type domain-containing protein</fullName>
    </recommendedName>
</protein>
<dbReference type="GO" id="GO:0005829">
    <property type="term" value="C:cytosol"/>
    <property type="evidence" value="ECO:0007669"/>
    <property type="project" value="TreeGrafter"/>
</dbReference>
<dbReference type="InterPro" id="IPR050807">
    <property type="entry name" value="TransReg_Diox_bact_type"/>
</dbReference>
<dbReference type="PANTHER" id="PTHR46797">
    <property type="entry name" value="HTH-TYPE TRANSCRIPTIONAL REGULATOR"/>
    <property type="match status" value="1"/>
</dbReference>
<reference evidence="3 4" key="1">
    <citation type="submission" date="2012-09" db="EMBL/GenBank/DDBJ databases">
        <title>Genome Sequence of Bacillus sp. DW5-4.</title>
        <authorList>
            <person name="Lai Q."/>
            <person name="Liu Y."/>
            <person name="Shao Z."/>
        </authorList>
    </citation>
    <scope>NUCLEOTIDE SEQUENCE [LARGE SCALE GENOMIC DNA]</scope>
    <source>
        <strain evidence="3 4">DW5-4</strain>
    </source>
</reference>
<organism evidence="3 4">
    <name type="scientific">Bacillus zhangzhouensis</name>
    <dbReference type="NCBI Taxonomy" id="1178540"/>
    <lineage>
        <taxon>Bacteria</taxon>
        <taxon>Bacillati</taxon>
        <taxon>Bacillota</taxon>
        <taxon>Bacilli</taxon>
        <taxon>Bacillales</taxon>
        <taxon>Bacillaceae</taxon>
        <taxon>Bacillus</taxon>
    </lineage>
</organism>
<evidence type="ECO:0000313" key="4">
    <source>
        <dbReference type="Proteomes" id="UP000028091"/>
    </source>
</evidence>
<dbReference type="PANTHER" id="PTHR46797:SF1">
    <property type="entry name" value="METHYLPHOSPHONATE SYNTHASE"/>
    <property type="match status" value="1"/>
</dbReference>
<dbReference type="GO" id="GO:0003700">
    <property type="term" value="F:DNA-binding transcription factor activity"/>
    <property type="evidence" value="ECO:0007669"/>
    <property type="project" value="TreeGrafter"/>
</dbReference>
<feature type="domain" description="HTH cro/C1-type" evidence="2">
    <location>
        <begin position="13"/>
        <end position="70"/>
    </location>
</feature>
<dbReference type="SUPFAM" id="SSF47413">
    <property type="entry name" value="lambda repressor-like DNA-binding domains"/>
    <property type="match status" value="1"/>
</dbReference>
<dbReference type="EMBL" id="JOTP01000008">
    <property type="protein sequence ID" value="KEP26603.1"/>
    <property type="molecule type" value="Genomic_DNA"/>
</dbReference>
<accession>A0A081LBH7</accession>
<dbReference type="Gene3D" id="1.10.260.40">
    <property type="entry name" value="lambda repressor-like DNA-binding domains"/>
    <property type="match status" value="1"/>
</dbReference>
<dbReference type="InterPro" id="IPR001387">
    <property type="entry name" value="Cro/C1-type_HTH"/>
</dbReference>
<dbReference type="PROSITE" id="PS50943">
    <property type="entry name" value="HTH_CROC1"/>
    <property type="match status" value="1"/>
</dbReference>
<dbReference type="CDD" id="cd00093">
    <property type="entry name" value="HTH_XRE"/>
    <property type="match status" value="1"/>
</dbReference>
<dbReference type="SMART" id="SM00530">
    <property type="entry name" value="HTH_XRE"/>
    <property type="match status" value="1"/>
</dbReference>
<dbReference type="AlphaFoldDB" id="A0A081LBH7"/>
<keyword evidence="1" id="KW-0238">DNA-binding</keyword>
<dbReference type="Proteomes" id="UP000028091">
    <property type="component" value="Unassembled WGS sequence"/>
</dbReference>
<dbReference type="InterPro" id="IPR010982">
    <property type="entry name" value="Lambda_DNA-bd_dom_sf"/>
</dbReference>
<evidence type="ECO:0000313" key="3">
    <source>
        <dbReference type="EMBL" id="KEP26603.1"/>
    </source>
</evidence>
<keyword evidence="4" id="KW-1185">Reference proteome</keyword>
<proteinExistence type="predicted"/>
<comment type="caution">
    <text evidence="3">The sequence shown here is derived from an EMBL/GenBank/DDBJ whole genome shotgun (WGS) entry which is preliminary data.</text>
</comment>